<dbReference type="InterPro" id="IPR011623">
    <property type="entry name" value="7TMR_DISM_rcpt_extracell_dom1"/>
</dbReference>
<dbReference type="InterPro" id="IPR011006">
    <property type="entry name" value="CheY-like_superfamily"/>
</dbReference>
<dbReference type="GO" id="GO:0071474">
    <property type="term" value="P:cellular hyperosmotic response"/>
    <property type="evidence" value="ECO:0007669"/>
    <property type="project" value="TreeGrafter"/>
</dbReference>
<keyword evidence="6" id="KW-1133">Transmembrane helix</keyword>
<proteinExistence type="predicted"/>
<dbReference type="CDD" id="cd17546">
    <property type="entry name" value="REC_hyHK_CKI1_RcsC-like"/>
    <property type="match status" value="2"/>
</dbReference>
<dbReference type="SMART" id="SM00448">
    <property type="entry name" value="REC"/>
    <property type="match status" value="2"/>
</dbReference>
<dbReference type="InterPro" id="IPR036097">
    <property type="entry name" value="HisK_dim/P_sf"/>
</dbReference>
<dbReference type="InterPro" id="IPR001789">
    <property type="entry name" value="Sig_transdc_resp-reg_receiver"/>
</dbReference>
<dbReference type="Pfam" id="PF00512">
    <property type="entry name" value="HisKA"/>
    <property type="match status" value="1"/>
</dbReference>
<keyword evidence="3 5" id="KW-0597">Phosphoprotein</keyword>
<dbReference type="InterPro" id="IPR011622">
    <property type="entry name" value="7TMR_DISM_rcpt_extracell_dom2"/>
</dbReference>
<feature type="modified residue" description="4-aspartylphosphate" evidence="5">
    <location>
        <position position="719"/>
    </location>
</feature>
<evidence type="ECO:0000259" key="9">
    <source>
        <dbReference type="PROSITE" id="PS50110"/>
    </source>
</evidence>
<dbReference type="InterPro" id="IPR003661">
    <property type="entry name" value="HisK_dim/P_dom"/>
</dbReference>
<dbReference type="Gene3D" id="2.60.40.2380">
    <property type="match status" value="1"/>
</dbReference>
<comment type="catalytic activity">
    <reaction evidence="1">
        <text>ATP + protein L-histidine = ADP + protein N-phospho-L-histidine.</text>
        <dbReference type="EC" id="2.7.13.3"/>
    </reaction>
</comment>
<dbReference type="SMART" id="SM00387">
    <property type="entry name" value="HATPase_c"/>
    <property type="match status" value="1"/>
</dbReference>
<evidence type="ECO:0000256" key="2">
    <source>
        <dbReference type="ARBA" id="ARBA00012438"/>
    </source>
</evidence>
<evidence type="ECO:0000313" key="10">
    <source>
        <dbReference type="EMBL" id="AJD49207.1"/>
    </source>
</evidence>
<gene>
    <name evidence="10" type="ORF">S7S_13975</name>
</gene>
<dbReference type="Gene3D" id="3.30.565.10">
    <property type="entry name" value="Histidine kinase-like ATPase, C-terminal domain"/>
    <property type="match status" value="1"/>
</dbReference>
<evidence type="ECO:0000256" key="1">
    <source>
        <dbReference type="ARBA" id="ARBA00000085"/>
    </source>
</evidence>
<evidence type="ECO:0000256" key="5">
    <source>
        <dbReference type="PROSITE-ProRule" id="PRU00169"/>
    </source>
</evidence>
<organism evidence="10 11">
    <name type="scientific">Isoalcanivorax pacificus W11-5</name>
    <dbReference type="NCBI Taxonomy" id="391936"/>
    <lineage>
        <taxon>Bacteria</taxon>
        <taxon>Pseudomonadati</taxon>
        <taxon>Pseudomonadota</taxon>
        <taxon>Gammaproteobacteria</taxon>
        <taxon>Oceanospirillales</taxon>
        <taxon>Alcanivoracaceae</taxon>
        <taxon>Isoalcanivorax</taxon>
    </lineage>
</organism>
<dbReference type="Pfam" id="PF07696">
    <property type="entry name" value="7TMR-DISMED2"/>
    <property type="match status" value="1"/>
</dbReference>
<feature type="chain" id="PRO_5002097435" description="histidine kinase" evidence="7">
    <location>
        <begin position="34"/>
        <end position="945"/>
    </location>
</feature>
<feature type="modified residue" description="4-aspartylphosphate" evidence="5">
    <location>
        <position position="857"/>
    </location>
</feature>
<feature type="transmembrane region" description="Helical" evidence="6">
    <location>
        <begin position="229"/>
        <end position="253"/>
    </location>
</feature>
<keyword evidence="11" id="KW-1185">Reference proteome</keyword>
<accession>A0A0B4XSE7</accession>
<keyword evidence="7" id="KW-0732">Signal</keyword>
<sequence>MSGRARRPSRQRPDLWLWCLALLCAALAAPAQADPPPPFVINGHLDSARITVYSEHLLDDTGEIEFNDILSGAYDRQFVPALRSSEFLGFSDQRWWIRLALYNDTAEPQPLLLSITPGLYARISFYRPDARGMYQASHGGTDLSAPWGDLRARAPVYALTLPPGATETYYFSVVPERHMNYTLHLNSVEHQLQSSLWNDGLFLLLCGVVLGLVLYNFAQSLLYRNTVHFHYSLFLSALLITLLAGSGFLGYQYLPAAGLHPHLEAFAALLAITTSTAFSRAFLNSRTLLPGAEPWLLGMIIVAGVGALLSWMLPPLLALQIVQGLAIINAIMLLWLGMACWLRQGELAGLYLVARLPLILAALLSILAGFAIVPITLDGPLLVLACTTFEALLFALGLSRKSRDDLRQTLREQQEEAITAATWHARSETLARLSHEIRTPMSGVLGMAEILRDTPLTPNQKECVRGIQNAGESLLKILNDVLEYSRLEQGHTELEQLRFDLNELVMDAVELFREKAEEKQIELIPHVHTNVPQQVEGDPNRIKQVLTNILGACIRHAQPGELVIDVARDASGRADHLRFEFEGSALQQAGDAFSALTPHDNTDDDNGDSTRLGLSIARQLVDAMEGRCGVRHGRAGPASWFVLPLPAMVDPGVVEGDDATLQGRSILVVDDSSTMTRVIRQQALAWGMRVTASHDPREALASIRTQANLNDPYDVVLLDQRMPGMTGMQLAARVHEDPLITRTPILVMLTGINDAPTATAARNVGIHRVLGKPVSGNRLRQALAEELGAASRRKTPDLRDQAPDPGLRILVAEDHQLSQKVIRGMLAKLGLDGDVVANGREAFEAVRDGRYDLVLMDCEMPEMDGFEAARRIRDWERMHDRKAVPIIALTAHILREHRERSLAAGMNAHVPKPVELDVLRQAIVQFTAGDGMLSGSGHASDETPD</sequence>
<feature type="domain" description="Histidine kinase" evidence="8">
    <location>
        <begin position="432"/>
        <end position="649"/>
    </location>
</feature>
<keyword evidence="10" id="KW-0808">Transferase</keyword>
<dbReference type="Pfam" id="PF07695">
    <property type="entry name" value="7TMR-DISM_7TM"/>
    <property type="match status" value="1"/>
</dbReference>
<evidence type="ECO:0000313" key="11">
    <source>
        <dbReference type="Proteomes" id="UP000006764"/>
    </source>
</evidence>
<dbReference type="EMBL" id="CP004387">
    <property type="protein sequence ID" value="AJD49207.1"/>
    <property type="molecule type" value="Genomic_DNA"/>
</dbReference>
<feature type="transmembrane region" description="Helical" evidence="6">
    <location>
        <begin position="196"/>
        <end position="217"/>
    </location>
</feature>
<dbReference type="Gene3D" id="3.40.50.2300">
    <property type="match status" value="2"/>
</dbReference>
<dbReference type="SUPFAM" id="SSF55874">
    <property type="entry name" value="ATPase domain of HSP90 chaperone/DNA topoisomerase II/histidine kinase"/>
    <property type="match status" value="1"/>
</dbReference>
<evidence type="ECO:0000256" key="6">
    <source>
        <dbReference type="SAM" id="Phobius"/>
    </source>
</evidence>
<dbReference type="SMART" id="SM00388">
    <property type="entry name" value="HisKA"/>
    <property type="match status" value="1"/>
</dbReference>
<dbReference type="Pfam" id="PF00072">
    <property type="entry name" value="Response_reg"/>
    <property type="match status" value="2"/>
</dbReference>
<feature type="transmembrane region" description="Helical" evidence="6">
    <location>
        <begin position="295"/>
        <end position="313"/>
    </location>
</feature>
<dbReference type="Gene3D" id="1.10.287.130">
    <property type="match status" value="1"/>
</dbReference>
<feature type="domain" description="Response regulatory" evidence="9">
    <location>
        <begin position="665"/>
        <end position="787"/>
    </location>
</feature>
<feature type="transmembrane region" description="Helical" evidence="6">
    <location>
        <begin position="265"/>
        <end position="283"/>
    </location>
</feature>
<dbReference type="SUPFAM" id="SSF47384">
    <property type="entry name" value="Homodimeric domain of signal transducing histidine kinase"/>
    <property type="match status" value="1"/>
</dbReference>
<evidence type="ECO:0000259" key="8">
    <source>
        <dbReference type="PROSITE" id="PS50109"/>
    </source>
</evidence>
<dbReference type="RefSeq" id="WP_008734026.1">
    <property type="nucleotide sequence ID" value="NZ_CP004387.1"/>
</dbReference>
<keyword evidence="6" id="KW-0812">Transmembrane</keyword>
<dbReference type="PANTHER" id="PTHR45339:SF1">
    <property type="entry name" value="HYBRID SIGNAL TRANSDUCTION HISTIDINE KINASE J"/>
    <property type="match status" value="1"/>
</dbReference>
<name>A0A0B4XSE7_9GAMM</name>
<keyword evidence="10" id="KW-0418">Kinase</keyword>
<dbReference type="Pfam" id="PF02518">
    <property type="entry name" value="HATPase_c"/>
    <property type="match status" value="1"/>
</dbReference>
<dbReference type="PROSITE" id="PS50109">
    <property type="entry name" value="HIS_KIN"/>
    <property type="match status" value="1"/>
</dbReference>
<keyword evidence="4" id="KW-0902">Two-component regulatory system</keyword>
<feature type="signal peptide" evidence="7">
    <location>
        <begin position="1"/>
        <end position="33"/>
    </location>
</feature>
<dbReference type="EC" id="2.7.13.3" evidence="2"/>
<dbReference type="Proteomes" id="UP000006764">
    <property type="component" value="Chromosome"/>
</dbReference>
<dbReference type="InterPro" id="IPR036890">
    <property type="entry name" value="HATPase_C_sf"/>
</dbReference>
<dbReference type="InterPro" id="IPR005467">
    <property type="entry name" value="His_kinase_dom"/>
</dbReference>
<feature type="transmembrane region" description="Helical" evidence="6">
    <location>
        <begin position="319"/>
        <end position="342"/>
    </location>
</feature>
<dbReference type="CDD" id="cd00082">
    <property type="entry name" value="HisKA"/>
    <property type="match status" value="1"/>
</dbReference>
<evidence type="ECO:0000256" key="4">
    <source>
        <dbReference type="ARBA" id="ARBA00023012"/>
    </source>
</evidence>
<dbReference type="HOGENOM" id="CLU_000445_105_0_6"/>
<dbReference type="STRING" id="391936.S7S_13975"/>
<dbReference type="SUPFAM" id="SSF52172">
    <property type="entry name" value="CheY-like"/>
    <property type="match status" value="2"/>
</dbReference>
<reference evidence="10 11" key="1">
    <citation type="journal article" date="2012" name="J. Bacteriol.">
        <title>Genome sequence of an alkane-degrading bacterium, Alcanivorax pacificus type strain W11-5, isolated from deep sea sediment.</title>
        <authorList>
            <person name="Lai Q."/>
            <person name="Shao Z."/>
        </authorList>
    </citation>
    <scope>NUCLEOTIDE SEQUENCE [LARGE SCALE GENOMIC DNA]</scope>
    <source>
        <strain evidence="10 11">W11-5</strain>
    </source>
</reference>
<dbReference type="KEGG" id="apac:S7S_13975"/>
<protein>
    <recommendedName>
        <fullName evidence="2">histidine kinase</fullName>
        <ecNumber evidence="2">2.7.13.3</ecNumber>
    </recommendedName>
</protein>
<evidence type="ECO:0000256" key="7">
    <source>
        <dbReference type="SAM" id="SignalP"/>
    </source>
</evidence>
<feature type="domain" description="Response regulatory" evidence="9">
    <location>
        <begin position="808"/>
        <end position="927"/>
    </location>
</feature>
<keyword evidence="6" id="KW-0472">Membrane</keyword>
<dbReference type="PANTHER" id="PTHR45339">
    <property type="entry name" value="HYBRID SIGNAL TRANSDUCTION HISTIDINE KINASE J"/>
    <property type="match status" value="1"/>
</dbReference>
<dbReference type="InterPro" id="IPR003594">
    <property type="entry name" value="HATPase_dom"/>
</dbReference>
<dbReference type="AlphaFoldDB" id="A0A0B4XSE7"/>
<evidence type="ECO:0000256" key="3">
    <source>
        <dbReference type="ARBA" id="ARBA00022553"/>
    </source>
</evidence>
<feature type="transmembrane region" description="Helical" evidence="6">
    <location>
        <begin position="349"/>
        <end position="373"/>
    </location>
</feature>
<dbReference type="PROSITE" id="PS50110">
    <property type="entry name" value="RESPONSE_REGULATORY"/>
    <property type="match status" value="2"/>
</dbReference>
<dbReference type="GO" id="GO:0000155">
    <property type="term" value="F:phosphorelay sensor kinase activity"/>
    <property type="evidence" value="ECO:0007669"/>
    <property type="project" value="InterPro"/>
</dbReference>